<sequence>MPMILFASVVRVRDGLPLSASTDFYHAQEFLECRRQLKALARRLAQYPGRGSAESRDFNIYFSSSGDVACMAICSRHCPAAMAFCFLETLWWDFMASYDTARIGLASRPYAFLEFDSVIQNTKWRFNHMSSSQMKSGLEKIQGELEFQPPAVLSLEGTDVANGVLNGHAPVHPEPALNLRMEPVTALGVLSLVLNIMCAALNLVRGVHLAEHSLQVAQEEVGNILAFFIPSVACIVQCYLYLFYSPARTLKVVLMLAFICLGNVYLHGLRNTWQILFHIGVASLSSYQILTRQLQERQSDYGV</sequence>
<evidence type="ECO:0000259" key="12">
    <source>
        <dbReference type="PROSITE" id="PS50859"/>
    </source>
</evidence>
<evidence type="ECO:0000256" key="5">
    <source>
        <dbReference type="ARBA" id="ARBA00022692"/>
    </source>
</evidence>
<dbReference type="Gene3D" id="3.30.450.50">
    <property type="entry name" value="Longin domain"/>
    <property type="match status" value="1"/>
</dbReference>
<keyword evidence="5 11" id="KW-0812">Transmembrane</keyword>
<dbReference type="Proteomes" id="UP000886700">
    <property type="component" value="Unplaced"/>
</dbReference>
<dbReference type="GO" id="GO:0005789">
    <property type="term" value="C:endoplasmic reticulum membrane"/>
    <property type="evidence" value="ECO:0007669"/>
    <property type="project" value="UniProtKB-SubCell"/>
</dbReference>
<feature type="transmembrane region" description="Helical" evidence="11">
    <location>
        <begin position="249"/>
        <end position="266"/>
    </location>
</feature>
<dbReference type="InterPro" id="IPR011012">
    <property type="entry name" value="Longin-like_dom_sf"/>
</dbReference>
<evidence type="ECO:0000256" key="10">
    <source>
        <dbReference type="ARBA" id="ARBA00023136"/>
    </source>
</evidence>
<dbReference type="InterPro" id="IPR059071">
    <property type="entry name" value="SEC22a-c_C"/>
</dbReference>
<dbReference type="InterPro" id="IPR010908">
    <property type="entry name" value="Longin_dom"/>
</dbReference>
<reference evidence="14 15" key="1">
    <citation type="submission" date="2025-04" db="UniProtKB">
        <authorList>
            <consortium name="RefSeq"/>
        </authorList>
    </citation>
    <scope>IDENTIFICATION</scope>
</reference>
<evidence type="ECO:0000256" key="8">
    <source>
        <dbReference type="ARBA" id="ARBA00022927"/>
    </source>
</evidence>
<keyword evidence="9 11" id="KW-1133">Transmembrane helix</keyword>
<comment type="similarity">
    <text evidence="3">Belongs to the synaptobrevin family.</text>
</comment>
<dbReference type="InterPro" id="IPR043546">
    <property type="entry name" value="Sec22a/c"/>
</dbReference>
<feature type="transmembrane region" description="Helical" evidence="11">
    <location>
        <begin position="184"/>
        <end position="204"/>
    </location>
</feature>
<protein>
    <submittedName>
        <fullName evidence="14">vesicle-trafficking protein SEC22c</fullName>
    </submittedName>
</protein>
<keyword evidence="10 11" id="KW-0472">Membrane</keyword>
<name>A0A1U8CE59_MESAU</name>
<evidence type="ECO:0000256" key="2">
    <source>
        <dbReference type="ARBA" id="ARBA00004477"/>
    </source>
</evidence>
<dbReference type="GO" id="GO:0006888">
    <property type="term" value="P:endoplasmic reticulum to Golgi vesicle-mediated transport"/>
    <property type="evidence" value="ECO:0007669"/>
    <property type="project" value="InterPro"/>
</dbReference>
<accession>A0A1U8CE59</accession>
<organism evidence="13 15">
    <name type="scientific">Mesocricetus auratus</name>
    <name type="common">Golden hamster</name>
    <dbReference type="NCBI Taxonomy" id="10036"/>
    <lineage>
        <taxon>Eukaryota</taxon>
        <taxon>Metazoa</taxon>
        <taxon>Chordata</taxon>
        <taxon>Craniata</taxon>
        <taxon>Vertebrata</taxon>
        <taxon>Euteleostomi</taxon>
        <taxon>Mammalia</taxon>
        <taxon>Eutheria</taxon>
        <taxon>Euarchontoglires</taxon>
        <taxon>Glires</taxon>
        <taxon>Rodentia</taxon>
        <taxon>Myomorpha</taxon>
        <taxon>Muroidea</taxon>
        <taxon>Cricetidae</taxon>
        <taxon>Cricetinae</taxon>
        <taxon>Mesocricetus</taxon>
    </lineage>
</organism>
<dbReference type="GO" id="GO:0015031">
    <property type="term" value="P:protein transport"/>
    <property type="evidence" value="ECO:0007669"/>
    <property type="project" value="UniProtKB-KW"/>
</dbReference>
<feature type="domain" description="Longin" evidence="12">
    <location>
        <begin position="8"/>
        <end position="119"/>
    </location>
</feature>
<evidence type="ECO:0000256" key="1">
    <source>
        <dbReference type="ARBA" id="ARBA00003595"/>
    </source>
</evidence>
<evidence type="ECO:0000313" key="15">
    <source>
        <dbReference type="RefSeq" id="XP_012977696.1"/>
    </source>
</evidence>
<dbReference type="CTD" id="9117"/>
<keyword evidence="6" id="KW-0256">Endoplasmic reticulum</keyword>
<dbReference type="Pfam" id="PF13774">
    <property type="entry name" value="Longin"/>
    <property type="match status" value="1"/>
</dbReference>
<dbReference type="PANTHER" id="PTHR46258:SF2">
    <property type="entry name" value="VESICLE-TRAFFICKING PROTEIN SEC22C"/>
    <property type="match status" value="1"/>
</dbReference>
<dbReference type="STRING" id="10036.ENSMAUP00000000431"/>
<dbReference type="CDD" id="cd14824">
    <property type="entry name" value="Longin"/>
    <property type="match status" value="1"/>
</dbReference>
<keyword evidence="7" id="KW-0931">ER-Golgi transport</keyword>
<keyword evidence="13" id="KW-1185">Reference proteome</keyword>
<evidence type="ECO:0000256" key="9">
    <source>
        <dbReference type="ARBA" id="ARBA00022989"/>
    </source>
</evidence>
<dbReference type="GeneID" id="101843251"/>
<evidence type="ECO:0000256" key="6">
    <source>
        <dbReference type="ARBA" id="ARBA00022824"/>
    </source>
</evidence>
<comment type="subcellular location">
    <subcellularLocation>
        <location evidence="2">Endoplasmic reticulum membrane</location>
        <topology evidence="2">Multi-pass membrane protein</topology>
    </subcellularLocation>
</comment>
<evidence type="ECO:0000313" key="14">
    <source>
        <dbReference type="RefSeq" id="XP_005082372.1"/>
    </source>
</evidence>
<dbReference type="PANTHER" id="PTHR46258">
    <property type="entry name" value="LONGIN DOMAIN-CONTAINING PROTEIN"/>
    <property type="match status" value="1"/>
</dbReference>
<keyword evidence="8" id="KW-0653">Protein transport</keyword>
<evidence type="ECO:0000256" key="11">
    <source>
        <dbReference type="SAM" id="Phobius"/>
    </source>
</evidence>
<feature type="transmembrane region" description="Helical" evidence="11">
    <location>
        <begin position="224"/>
        <end position="242"/>
    </location>
</feature>
<proteinExistence type="inferred from homology"/>
<dbReference type="RefSeq" id="XP_005082372.1">
    <property type="nucleotide sequence ID" value="XM_005082315.3"/>
</dbReference>
<gene>
    <name evidence="14 15" type="primary">Sec22c</name>
</gene>
<dbReference type="SUPFAM" id="SSF64356">
    <property type="entry name" value="SNARE-like"/>
    <property type="match status" value="1"/>
</dbReference>
<dbReference type="GeneTree" id="ENSGT00940000159338"/>
<evidence type="ECO:0000256" key="3">
    <source>
        <dbReference type="ARBA" id="ARBA00008025"/>
    </source>
</evidence>
<keyword evidence="4" id="KW-0813">Transport</keyword>
<dbReference type="SMART" id="SM01270">
    <property type="entry name" value="Longin"/>
    <property type="match status" value="1"/>
</dbReference>
<evidence type="ECO:0000313" key="13">
    <source>
        <dbReference type="Proteomes" id="UP000886700"/>
    </source>
</evidence>
<dbReference type="RefSeq" id="XP_012977696.1">
    <property type="nucleotide sequence ID" value="XM_013122242.2"/>
</dbReference>
<dbReference type="Pfam" id="PF25970">
    <property type="entry name" value="SEC22a_C"/>
    <property type="match status" value="1"/>
</dbReference>
<dbReference type="PROSITE" id="PS50859">
    <property type="entry name" value="LONGIN"/>
    <property type="match status" value="1"/>
</dbReference>
<dbReference type="KEGG" id="maua:101843251"/>
<comment type="function">
    <text evidence="1">May be involved in vesicle transport between the ER and the Golgi complex.</text>
</comment>
<dbReference type="eggNOG" id="KOG0862">
    <property type="taxonomic scope" value="Eukaryota"/>
</dbReference>
<dbReference type="OrthoDB" id="1719357at2759"/>
<evidence type="ECO:0000256" key="7">
    <source>
        <dbReference type="ARBA" id="ARBA00022892"/>
    </source>
</evidence>
<dbReference type="AlphaFoldDB" id="A0A1U8CE59"/>
<evidence type="ECO:0000256" key="4">
    <source>
        <dbReference type="ARBA" id="ARBA00022448"/>
    </source>
</evidence>